<feature type="compositionally biased region" description="Basic and acidic residues" evidence="1">
    <location>
        <begin position="64"/>
        <end position="74"/>
    </location>
</feature>
<keyword evidence="3" id="KW-1185">Reference proteome</keyword>
<organism evidence="2 3">
    <name type="scientific">Pristionchus pacificus</name>
    <name type="common">Parasitic nematode worm</name>
    <dbReference type="NCBI Taxonomy" id="54126"/>
    <lineage>
        <taxon>Eukaryota</taxon>
        <taxon>Metazoa</taxon>
        <taxon>Ecdysozoa</taxon>
        <taxon>Nematoda</taxon>
        <taxon>Chromadorea</taxon>
        <taxon>Rhabditida</taxon>
        <taxon>Rhabditina</taxon>
        <taxon>Diplogasteromorpha</taxon>
        <taxon>Diplogasteroidea</taxon>
        <taxon>Neodiplogasteridae</taxon>
        <taxon>Pristionchus</taxon>
    </lineage>
</organism>
<proteinExistence type="predicted"/>
<reference evidence="3" key="1">
    <citation type="journal article" date="2008" name="Nat. Genet.">
        <title>The Pristionchus pacificus genome provides a unique perspective on nematode lifestyle and parasitism.</title>
        <authorList>
            <person name="Dieterich C."/>
            <person name="Clifton S.W."/>
            <person name="Schuster L.N."/>
            <person name="Chinwalla A."/>
            <person name="Delehaunty K."/>
            <person name="Dinkelacker I."/>
            <person name="Fulton L."/>
            <person name="Fulton R."/>
            <person name="Godfrey J."/>
            <person name="Minx P."/>
            <person name="Mitreva M."/>
            <person name="Roeseler W."/>
            <person name="Tian H."/>
            <person name="Witte H."/>
            <person name="Yang S.P."/>
            <person name="Wilson R.K."/>
            <person name="Sommer R.J."/>
        </authorList>
    </citation>
    <scope>NUCLEOTIDE SEQUENCE [LARGE SCALE GENOMIC DNA]</scope>
    <source>
        <strain evidence="3">PS312</strain>
    </source>
</reference>
<dbReference type="AlphaFoldDB" id="A0A2A6BWI3"/>
<protein>
    <submittedName>
        <fullName evidence="2">Uncharacterized protein</fullName>
    </submittedName>
</protein>
<dbReference type="EnsemblMetazoa" id="PPA46094.1">
    <property type="protein sequence ID" value="PPA46094.1"/>
    <property type="gene ID" value="WBGene00284463"/>
</dbReference>
<accession>A0A2A6BWI3</accession>
<name>A0A2A6BWI3_PRIPA</name>
<evidence type="ECO:0000313" key="3">
    <source>
        <dbReference type="Proteomes" id="UP000005239"/>
    </source>
</evidence>
<sequence>MMLFKSPISVGQALGIRASDSSHRTIHAHRQHSFTKRLYGKEMELQTIRHKYLIHAVTLPDREGNCKNKSKDIESSGQKETNIRAASYQSDNHDANGLKARPYAGKSNTEAHLYFFNFCTM</sequence>
<dbReference type="Proteomes" id="UP000005239">
    <property type="component" value="Unassembled WGS sequence"/>
</dbReference>
<evidence type="ECO:0000256" key="1">
    <source>
        <dbReference type="SAM" id="MobiDB-lite"/>
    </source>
</evidence>
<gene>
    <name evidence="2" type="primary">WBGene00284463</name>
</gene>
<reference evidence="2" key="2">
    <citation type="submission" date="2022-06" db="UniProtKB">
        <authorList>
            <consortium name="EnsemblMetazoa"/>
        </authorList>
    </citation>
    <scope>IDENTIFICATION</scope>
    <source>
        <strain evidence="2">PS312</strain>
    </source>
</reference>
<feature type="region of interest" description="Disordered" evidence="1">
    <location>
        <begin position="64"/>
        <end position="103"/>
    </location>
</feature>
<accession>A0A8R1V485</accession>
<evidence type="ECO:0000313" key="2">
    <source>
        <dbReference type="EnsemblMetazoa" id="PPA46094.1"/>
    </source>
</evidence>